<accession>A0A1M5ME67</accession>
<evidence type="ECO:0000313" key="1">
    <source>
        <dbReference type="EMBL" id="SHG75462.1"/>
    </source>
</evidence>
<dbReference type="AlphaFoldDB" id="A0A1M5ME67"/>
<dbReference type="STRING" id="1089305.SAMN05444148_0873"/>
<dbReference type="InterPro" id="IPR024422">
    <property type="entry name" value="Protein_unknown_function_OB"/>
</dbReference>
<protein>
    <submittedName>
        <fullName evidence="1">tRNA_anti-like</fullName>
    </submittedName>
</protein>
<sequence>MQLIFKKFKIRYKPAKILAILFLFLLIGITSCTENSDKIVSESSDVKQFAVDQINDESFNFENSNLIESVVLVKGEIKDINYLNERSTIILKGRSNDRLVICDMQDNQKQILQKLSIGDAIDVKGILKGSLNDIILLNCIIPQPKNNE</sequence>
<name>A0A1M5ME67_9FLAO</name>
<dbReference type="Proteomes" id="UP000184522">
    <property type="component" value="Unassembled WGS sequence"/>
</dbReference>
<keyword evidence="2" id="KW-1185">Reference proteome</keyword>
<dbReference type="RefSeq" id="WP_073083567.1">
    <property type="nucleotide sequence ID" value="NZ_FQWS01000001.1"/>
</dbReference>
<proteinExistence type="predicted"/>
<dbReference type="OrthoDB" id="673558at2"/>
<gene>
    <name evidence="1" type="ORF">SAMN05444148_0873</name>
</gene>
<dbReference type="Pfam" id="PF12869">
    <property type="entry name" value="tRNA_anti-like"/>
    <property type="match status" value="1"/>
</dbReference>
<dbReference type="PROSITE" id="PS51257">
    <property type="entry name" value="PROKAR_LIPOPROTEIN"/>
    <property type="match status" value="1"/>
</dbReference>
<organism evidence="1 2">
    <name type="scientific">Winogradskyella jejuensis</name>
    <dbReference type="NCBI Taxonomy" id="1089305"/>
    <lineage>
        <taxon>Bacteria</taxon>
        <taxon>Pseudomonadati</taxon>
        <taxon>Bacteroidota</taxon>
        <taxon>Flavobacteriia</taxon>
        <taxon>Flavobacteriales</taxon>
        <taxon>Flavobacteriaceae</taxon>
        <taxon>Winogradskyella</taxon>
    </lineage>
</organism>
<dbReference type="EMBL" id="FQWS01000001">
    <property type="protein sequence ID" value="SHG75462.1"/>
    <property type="molecule type" value="Genomic_DNA"/>
</dbReference>
<evidence type="ECO:0000313" key="2">
    <source>
        <dbReference type="Proteomes" id="UP000184522"/>
    </source>
</evidence>
<reference evidence="2" key="1">
    <citation type="submission" date="2016-11" db="EMBL/GenBank/DDBJ databases">
        <authorList>
            <person name="Varghese N."/>
            <person name="Submissions S."/>
        </authorList>
    </citation>
    <scope>NUCLEOTIDE SEQUENCE [LARGE SCALE GENOMIC DNA]</scope>
    <source>
        <strain evidence="2">DSM 25330</strain>
    </source>
</reference>